<evidence type="ECO:0000259" key="6">
    <source>
        <dbReference type="Pfam" id="PF22916"/>
    </source>
</evidence>
<dbReference type="PANTHER" id="PTHR12933">
    <property type="entry name" value="ORF PROTEIN-RELATED"/>
    <property type="match status" value="1"/>
</dbReference>
<feature type="region of interest" description="Disordered" evidence="4">
    <location>
        <begin position="65"/>
        <end position="154"/>
    </location>
</feature>
<comment type="subcellular location">
    <subcellularLocation>
        <location evidence="1">Nucleus</location>
        <location evidence="1">Nucleolus</location>
    </subcellularLocation>
</comment>
<proteinExistence type="inferred from homology"/>
<accession>A0ABP1GBC8</accession>
<feature type="domain" description="UTP25 C-terminal" evidence="5">
    <location>
        <begin position="548"/>
        <end position="730"/>
    </location>
</feature>
<protein>
    <submittedName>
        <fullName evidence="7">G12841 protein</fullName>
    </submittedName>
</protein>
<evidence type="ECO:0000256" key="2">
    <source>
        <dbReference type="ARBA" id="ARBA00009223"/>
    </source>
</evidence>
<name>A0ABP1GBC8_9CHLO</name>
<dbReference type="EMBL" id="CAXHTA020000020">
    <property type="protein sequence ID" value="CAL5229505.1"/>
    <property type="molecule type" value="Genomic_DNA"/>
</dbReference>
<organism evidence="7 8">
    <name type="scientific">Coccomyxa viridis</name>
    <dbReference type="NCBI Taxonomy" id="1274662"/>
    <lineage>
        <taxon>Eukaryota</taxon>
        <taxon>Viridiplantae</taxon>
        <taxon>Chlorophyta</taxon>
        <taxon>core chlorophytes</taxon>
        <taxon>Trebouxiophyceae</taxon>
        <taxon>Trebouxiophyceae incertae sedis</taxon>
        <taxon>Coccomyxaceae</taxon>
        <taxon>Coccomyxa</taxon>
    </lineage>
</organism>
<dbReference type="Proteomes" id="UP001497392">
    <property type="component" value="Unassembled WGS sequence"/>
</dbReference>
<dbReference type="InterPro" id="IPR053939">
    <property type="entry name" value="UTP25_C"/>
</dbReference>
<comment type="similarity">
    <text evidence="2">Belongs to the UTP25 family.</text>
</comment>
<gene>
    <name evidence="7" type="primary">g12841</name>
    <name evidence="7" type="ORF">VP750_LOCUS11411</name>
</gene>
<keyword evidence="8" id="KW-1185">Reference proteome</keyword>
<dbReference type="Pfam" id="PF06862">
    <property type="entry name" value="Utp25_C"/>
    <property type="match status" value="1"/>
</dbReference>
<keyword evidence="3" id="KW-0539">Nucleus</keyword>
<feature type="region of interest" description="Disordered" evidence="4">
    <location>
        <begin position="38"/>
        <end position="57"/>
    </location>
</feature>
<feature type="compositionally biased region" description="Basic and acidic residues" evidence="4">
    <location>
        <begin position="144"/>
        <end position="154"/>
    </location>
</feature>
<evidence type="ECO:0000256" key="4">
    <source>
        <dbReference type="SAM" id="MobiDB-lite"/>
    </source>
</evidence>
<sequence length="731" mass="79904">MTVLPEIESGCHLGGMHKLKRGKTAAQQAKWELQANAALANESASEDDSLSETVDPSRAYDKLLTGLTYRDGDQNGSKRLKSRHKPSAAASLSGAATKVPPAKEANHHSNGLGKGDRLEHNAPSSAGIGSIRQTDTEPAPAKAQDAEHSRKVHSDCASHHFDRLLSDSEAAELRSSFREFREAEGVELPAAWKGASCLITGQDLVQAPASLEAAGVQPRLITRWREVHGSSKSADAGSGTSGAFVSDEQRAFFGFCASWKDVLFTQRPYPTRAHGSDAILDAYLLHAIHHISVSAARIKKNNDALKADRDSAPPRDQGFTRAKVLLLLPMRSTALRVVTRLCELAQKETRADSIQNKGRFLEEFGVQEGEEADEAGQGSSKIAGQAGAGKPAEHAALFGANCDDHFRLGIKITRGAVKLYSDFLQSDIIVASPIALATKLSDEVDEGGPADFLSSIEIAIIDRADVQLMQNWAHVVTVFQAMNKLPEAQHGTDIMRVREPLLAGQGALYRQTLLLSSFASAEFNALTNRTCCNWAGQIKLRQPHQGVLGQALPQLRQLFERLPAASAAADADTRFEHFCSHVWPQIKEASAKGQLIFVASYYDYVRLRNFLKEQEVQVAALSEYAAPKEAARARSLFLDGRLHVALLTERSHFYNRARVRGVQDLLFYQLPQHAQYYLELVNMLAGRDQSGMHATVRVLFTRMDGLRLDPIVGSARSQKMLKGSKSTFLFC</sequence>
<reference evidence="7 8" key="1">
    <citation type="submission" date="2024-06" db="EMBL/GenBank/DDBJ databases">
        <authorList>
            <person name="Kraege A."/>
            <person name="Thomma B."/>
        </authorList>
    </citation>
    <scope>NUCLEOTIDE SEQUENCE [LARGE SCALE GENOMIC DNA]</scope>
</reference>
<evidence type="ECO:0000313" key="8">
    <source>
        <dbReference type="Proteomes" id="UP001497392"/>
    </source>
</evidence>
<dbReference type="Pfam" id="PF22916">
    <property type="entry name" value="UTP25_NTPase-like"/>
    <property type="match status" value="1"/>
</dbReference>
<feature type="domain" description="UTP25 NTP hydrolase-like" evidence="6">
    <location>
        <begin position="260"/>
        <end position="538"/>
    </location>
</feature>
<dbReference type="InterPro" id="IPR010678">
    <property type="entry name" value="UTP25"/>
</dbReference>
<comment type="caution">
    <text evidence="7">The sequence shown here is derived from an EMBL/GenBank/DDBJ whole genome shotgun (WGS) entry which is preliminary data.</text>
</comment>
<dbReference type="PANTHER" id="PTHR12933:SF0">
    <property type="entry name" value="U3 SMALL NUCLEOLAR RNA-ASSOCIATED PROTEIN 25 HOMOLOG"/>
    <property type="match status" value="1"/>
</dbReference>
<evidence type="ECO:0000313" key="7">
    <source>
        <dbReference type="EMBL" id="CAL5229505.1"/>
    </source>
</evidence>
<evidence type="ECO:0000256" key="3">
    <source>
        <dbReference type="ARBA" id="ARBA00023242"/>
    </source>
</evidence>
<evidence type="ECO:0000256" key="1">
    <source>
        <dbReference type="ARBA" id="ARBA00004604"/>
    </source>
</evidence>
<evidence type="ECO:0000259" key="5">
    <source>
        <dbReference type="Pfam" id="PF06862"/>
    </source>
</evidence>
<dbReference type="InterPro" id="IPR053940">
    <property type="entry name" value="UTP25_NTPase-like"/>
</dbReference>